<feature type="compositionally biased region" description="Polar residues" evidence="10">
    <location>
        <begin position="19"/>
        <end position="49"/>
    </location>
</feature>
<dbReference type="PROSITE" id="PS00018">
    <property type="entry name" value="EF_HAND_1"/>
    <property type="match status" value="1"/>
</dbReference>
<dbReference type="InterPro" id="IPR018247">
    <property type="entry name" value="EF_Hand_1_Ca_BS"/>
</dbReference>
<keyword evidence="5" id="KW-0547">Nucleotide-binding</keyword>
<dbReference type="InterPro" id="IPR000719">
    <property type="entry name" value="Prot_kinase_dom"/>
</dbReference>
<dbReference type="KEGG" id="ngr:NAEGRDRAFT_69067"/>
<keyword evidence="3" id="KW-0597">Phosphoprotein</keyword>
<evidence type="ECO:0000313" key="12">
    <source>
        <dbReference type="EMBL" id="EFC43052.1"/>
    </source>
</evidence>
<dbReference type="GO" id="GO:0004674">
    <property type="term" value="F:protein serine/threonine kinase activity"/>
    <property type="evidence" value="ECO:0007669"/>
    <property type="project" value="UniProtKB-KW"/>
</dbReference>
<protein>
    <recommendedName>
        <fullName evidence="1">non-specific serine/threonine protein kinase</fullName>
        <ecNumber evidence="1">2.7.11.1</ecNumber>
    </recommendedName>
</protein>
<feature type="compositionally biased region" description="Basic and acidic residues" evidence="10">
    <location>
        <begin position="347"/>
        <end position="357"/>
    </location>
</feature>
<feature type="compositionally biased region" description="Low complexity" evidence="10">
    <location>
        <begin position="362"/>
        <end position="382"/>
    </location>
</feature>
<keyword evidence="2" id="KW-0723">Serine/threonine-protein kinase</keyword>
<evidence type="ECO:0000256" key="9">
    <source>
        <dbReference type="ARBA" id="ARBA00048679"/>
    </source>
</evidence>
<comment type="catalytic activity">
    <reaction evidence="9">
        <text>L-seryl-[protein] + ATP = O-phospho-L-seryl-[protein] + ADP + H(+)</text>
        <dbReference type="Rhea" id="RHEA:17989"/>
        <dbReference type="Rhea" id="RHEA-COMP:9863"/>
        <dbReference type="Rhea" id="RHEA-COMP:11604"/>
        <dbReference type="ChEBI" id="CHEBI:15378"/>
        <dbReference type="ChEBI" id="CHEBI:29999"/>
        <dbReference type="ChEBI" id="CHEBI:30616"/>
        <dbReference type="ChEBI" id="CHEBI:83421"/>
        <dbReference type="ChEBI" id="CHEBI:456216"/>
        <dbReference type="EC" id="2.7.11.1"/>
    </reaction>
</comment>
<feature type="compositionally biased region" description="Low complexity" evidence="10">
    <location>
        <begin position="228"/>
        <end position="246"/>
    </location>
</feature>
<dbReference type="EC" id="2.7.11.1" evidence="1"/>
<dbReference type="GO" id="GO:0007010">
    <property type="term" value="P:cytoskeleton organization"/>
    <property type="evidence" value="ECO:0007669"/>
    <property type="project" value="UniProtKB-ARBA"/>
</dbReference>
<reference evidence="12 13" key="1">
    <citation type="journal article" date="2010" name="Cell">
        <title>The genome of Naegleria gruberi illuminates early eukaryotic versatility.</title>
        <authorList>
            <person name="Fritz-Laylin L.K."/>
            <person name="Prochnik S.E."/>
            <person name="Ginger M.L."/>
            <person name="Dacks J.B."/>
            <person name="Carpenter M.L."/>
            <person name="Field M.C."/>
            <person name="Kuo A."/>
            <person name="Paredez A."/>
            <person name="Chapman J."/>
            <person name="Pham J."/>
            <person name="Shu S."/>
            <person name="Neupane R."/>
            <person name="Cipriano M."/>
            <person name="Mancuso J."/>
            <person name="Tu H."/>
            <person name="Salamov A."/>
            <person name="Lindquist E."/>
            <person name="Shapiro H."/>
            <person name="Lucas S."/>
            <person name="Grigoriev I.V."/>
            <person name="Cande W.Z."/>
            <person name="Fulton C."/>
            <person name="Rokhsar D.S."/>
            <person name="Dawson S.C."/>
        </authorList>
    </citation>
    <scope>NUCLEOTIDE SEQUENCE [LARGE SCALE GENOMIC DNA]</scope>
    <source>
        <strain evidence="12 13">NEG-M</strain>
    </source>
</reference>
<dbReference type="CDD" id="cd05579">
    <property type="entry name" value="STKc_MAST_like"/>
    <property type="match status" value="1"/>
</dbReference>
<name>D2VJK1_NAEGR</name>
<feature type="region of interest" description="Disordered" evidence="10">
    <location>
        <begin position="207"/>
        <end position="264"/>
    </location>
</feature>
<dbReference type="RefSeq" id="XP_002675796.1">
    <property type="nucleotide sequence ID" value="XM_002675750.1"/>
</dbReference>
<evidence type="ECO:0000256" key="3">
    <source>
        <dbReference type="ARBA" id="ARBA00022553"/>
    </source>
</evidence>
<keyword evidence="13" id="KW-1185">Reference proteome</keyword>
<dbReference type="STRING" id="5762.D2VJK1"/>
<dbReference type="SUPFAM" id="SSF56112">
    <property type="entry name" value="Protein kinase-like (PK-like)"/>
    <property type="match status" value="1"/>
</dbReference>
<dbReference type="EMBL" id="GG738876">
    <property type="protein sequence ID" value="EFC43052.1"/>
    <property type="molecule type" value="Genomic_DNA"/>
</dbReference>
<feature type="region of interest" description="Disordered" evidence="10">
    <location>
        <begin position="304"/>
        <end position="329"/>
    </location>
</feature>
<dbReference type="PANTHER" id="PTHR24356">
    <property type="entry name" value="SERINE/THREONINE-PROTEIN KINASE"/>
    <property type="match status" value="1"/>
</dbReference>
<evidence type="ECO:0000313" key="13">
    <source>
        <dbReference type="Proteomes" id="UP000006671"/>
    </source>
</evidence>
<sequence>MPTPRGSQHHHHQRESQQIVGSSPSGITTPFSVNQPIHISPATPSSLQRNHQNMNNSGMNNNSSSSYASDSNNNNHHGGKKSPGLLQHLHNLMSGTIENMDSSSSLNLPSVSPILKPQISPILNPAATSPLLRSISPSIPIKVPFSINDMLVEEDECGSHDTDDSDDLTYNEIQSINYPMGMKSGAYGYSSQYLCSPPNHHHIIHATPRILSPPRSPPPIIDSDRTDNSCNNNNTSNNSSNNSATSMHPPLPSFKSTSNQPFRLSGRNASLINKRGSQLNTVGHQRSSSLDVGSVMDHHQSFRNNHLPIHSNNSFIPNPTKNNSQMPETPNCILETSQLLRPNSSEKVTHHSPHSDYDYSTDDTSSPTSSTSSTPRSSASSSQKKRPNLRIDTKSNGKTIPLQPITTSSPKVSPRNEQITPQKNIINLEQVDAYIKNNSSQKNSSAKKTFPSVFKNDFDDDDYAMLADYPVRSRSVSPPSTRRSSFSFKKTPTNSEKSDNHQTPLTTTKDDDLDSNYTTPPNRKSFSNEDGEFSSEERYVTPPSSGDHKMEPQTEVKGYRIRGYVPTFQDLPSPMGSLMMKCQTPVVFKSKMHAETFSASYSHMKYYARRKKKYLMMAVEKESSIMEDEFNSLREDFIEGNNIMKRTKKLDEMSFSEMIHTEQFDKNPYSSEEETETVNPNQMFFLGKRTDEKIARFLWRKMIVSIEQLHTDLKAFIHELEEAAENHEPIMSDDWHVAEMKRLAHQIIEAEVSKLIQQVYMKELNDMLSQLRGRKEESIIESIQTSFIMKELKKLIFIYSRVNRIIAVYNRIPEKLKVLSIDGRKRSASEARTKGGIPRVNTPPVGLNQFSKLSFLESTLTKKSGSSSDLIRESTVTDKQNLKINKLLKKWAEESTTVITPRSDQSSISTPSDSVVTIDSTPQSPQDTLFCRICEKAIEVSNFTAHTQTCAKSHEMNMRRISCDQKFKQLLHEIRKRRREETFGELYSYIKESYHSKTKADLQHAIDHLKSLKEKLSLKDELKGYQSTETQTVISSIELAEEKIKTLHEYTEDFKKVSILDFTLIKPISKGAYGKVYLARKTSTPDIYAIKVIEKQYIFNHKNIAYLKNKDKILSERAVLQQLMRSNHDSKCIVNFYYSFAGKKYFFIVMEYCSGGSLDCLLEDQINKHQAAFDIDKVRKIVAEIVLALLELHAAKIVHRDLKPDNMLVDSMGRLKLTDFGLSEIGIMDREEKAVTSSKPRTPNPSSPPHPASFVTSPNASIESESDSDDMVQVPGTPDYIAPEILFGEEHSYAVDYWSLGCITYELLFGVPPFNADTVEDIFNNILSGSYEWPEELPEEFQTSGVEDFVKKLLDQNPKTRLGGEIIKEHPFLKPIDWDTLLQEQLFTPVGEPEDTSRFSPRKNNYPVTPTTSGIMSPFDGATSFNSDGSSLGSPSPVRPGPFSHNSLIMSPIGHSLTNFQQLSTSIDFSFSSSTQALKELNIKEYNEYLRKSLNNSARSSISTGSVKRSLNFSNM</sequence>
<feature type="compositionally biased region" description="Polar residues" evidence="10">
    <location>
        <begin position="396"/>
        <end position="424"/>
    </location>
</feature>
<dbReference type="FunFam" id="1.10.510.10:FF:000024">
    <property type="entry name" value="Probable serine/threonine-protein kinase cot-1"/>
    <property type="match status" value="1"/>
</dbReference>
<dbReference type="eggNOG" id="KOG0606">
    <property type="taxonomic scope" value="Eukaryota"/>
</dbReference>
<feature type="region of interest" description="Disordered" evidence="10">
    <location>
        <begin position="342"/>
        <end position="424"/>
    </location>
</feature>
<keyword evidence="7" id="KW-0067">ATP-binding</keyword>
<keyword evidence="6" id="KW-0418">Kinase</keyword>
<keyword evidence="4" id="KW-0808">Transferase</keyword>
<evidence type="ECO:0000256" key="8">
    <source>
        <dbReference type="ARBA" id="ARBA00047899"/>
    </source>
</evidence>
<dbReference type="OrthoDB" id="162894at2759"/>
<dbReference type="GO" id="GO:0005524">
    <property type="term" value="F:ATP binding"/>
    <property type="evidence" value="ECO:0007669"/>
    <property type="project" value="UniProtKB-KW"/>
</dbReference>
<evidence type="ECO:0000259" key="11">
    <source>
        <dbReference type="PROSITE" id="PS50011"/>
    </source>
</evidence>
<dbReference type="VEuPathDB" id="AmoebaDB:NAEGRDRAFT_69067"/>
<feature type="compositionally biased region" description="Polar residues" evidence="10">
    <location>
        <begin position="1398"/>
        <end position="1415"/>
    </location>
</feature>
<feature type="compositionally biased region" description="Polar residues" evidence="10">
    <location>
        <begin position="1254"/>
        <end position="1263"/>
    </location>
</feature>
<dbReference type="Proteomes" id="UP000006671">
    <property type="component" value="Unassembled WGS sequence"/>
</dbReference>
<dbReference type="InterPro" id="IPR008271">
    <property type="entry name" value="Ser/Thr_kinase_AS"/>
</dbReference>
<feature type="compositionally biased region" description="Polar residues" evidence="10">
    <location>
        <begin position="515"/>
        <end position="525"/>
    </location>
</feature>
<feature type="region of interest" description="Disordered" evidence="10">
    <location>
        <begin position="1391"/>
        <end position="1438"/>
    </location>
</feature>
<evidence type="ECO:0000256" key="1">
    <source>
        <dbReference type="ARBA" id="ARBA00012513"/>
    </source>
</evidence>
<feature type="domain" description="Protein kinase" evidence="11">
    <location>
        <begin position="1062"/>
        <end position="1373"/>
    </location>
</feature>
<dbReference type="Gene3D" id="1.10.510.10">
    <property type="entry name" value="Transferase(Phosphotransferase) domain 1"/>
    <property type="match status" value="2"/>
</dbReference>
<feature type="region of interest" description="Disordered" evidence="10">
    <location>
        <begin position="901"/>
        <end position="921"/>
    </location>
</feature>
<comment type="catalytic activity">
    <reaction evidence="8">
        <text>L-threonyl-[protein] + ATP = O-phospho-L-threonyl-[protein] + ADP + H(+)</text>
        <dbReference type="Rhea" id="RHEA:46608"/>
        <dbReference type="Rhea" id="RHEA-COMP:11060"/>
        <dbReference type="Rhea" id="RHEA-COMP:11605"/>
        <dbReference type="ChEBI" id="CHEBI:15378"/>
        <dbReference type="ChEBI" id="CHEBI:30013"/>
        <dbReference type="ChEBI" id="CHEBI:30616"/>
        <dbReference type="ChEBI" id="CHEBI:61977"/>
        <dbReference type="ChEBI" id="CHEBI:456216"/>
        <dbReference type="EC" id="2.7.11.1"/>
    </reaction>
</comment>
<feature type="region of interest" description="Disordered" evidence="10">
    <location>
        <begin position="438"/>
        <end position="457"/>
    </location>
</feature>
<feature type="region of interest" description="Disordered" evidence="10">
    <location>
        <begin position="1"/>
        <end position="86"/>
    </location>
</feature>
<evidence type="ECO:0000256" key="5">
    <source>
        <dbReference type="ARBA" id="ARBA00022741"/>
    </source>
</evidence>
<feature type="compositionally biased region" description="Polar residues" evidence="10">
    <location>
        <begin position="1423"/>
        <end position="1434"/>
    </location>
</feature>
<dbReference type="SMART" id="SM00220">
    <property type="entry name" value="S_TKc"/>
    <property type="match status" value="1"/>
</dbReference>
<evidence type="ECO:0000256" key="2">
    <source>
        <dbReference type="ARBA" id="ARBA00022527"/>
    </source>
</evidence>
<dbReference type="GO" id="GO:0035556">
    <property type="term" value="P:intracellular signal transduction"/>
    <property type="evidence" value="ECO:0007669"/>
    <property type="project" value="TreeGrafter"/>
</dbReference>
<evidence type="ECO:0000256" key="10">
    <source>
        <dbReference type="SAM" id="MobiDB-lite"/>
    </source>
</evidence>
<dbReference type="InParanoid" id="D2VJK1"/>
<feature type="region of interest" description="Disordered" evidence="10">
    <location>
        <begin position="473"/>
        <end position="554"/>
    </location>
</feature>
<evidence type="ECO:0000256" key="4">
    <source>
        <dbReference type="ARBA" id="ARBA00022679"/>
    </source>
</evidence>
<accession>D2VJK1</accession>
<dbReference type="PANTHER" id="PTHR24356:SF1">
    <property type="entry name" value="SERINE_THREONINE-PROTEIN KINASE GREATWALL"/>
    <property type="match status" value="1"/>
</dbReference>
<feature type="compositionally biased region" description="Low complexity" evidence="10">
    <location>
        <begin position="438"/>
        <end position="448"/>
    </location>
</feature>
<evidence type="ECO:0000256" key="7">
    <source>
        <dbReference type="ARBA" id="ARBA00022840"/>
    </source>
</evidence>
<dbReference type="PROSITE" id="PS50011">
    <property type="entry name" value="PROTEIN_KINASE_DOM"/>
    <property type="match status" value="1"/>
</dbReference>
<feature type="compositionally biased region" description="Low complexity" evidence="10">
    <location>
        <begin position="473"/>
        <end position="491"/>
    </location>
</feature>
<feature type="compositionally biased region" description="Low complexity" evidence="10">
    <location>
        <begin position="901"/>
        <end position="918"/>
    </location>
</feature>
<evidence type="ECO:0000256" key="6">
    <source>
        <dbReference type="ARBA" id="ARBA00022777"/>
    </source>
</evidence>
<dbReference type="OMA" id="IAVYNRI"/>
<dbReference type="InterPro" id="IPR050236">
    <property type="entry name" value="Ser_Thr_kinase_AGC"/>
</dbReference>
<feature type="region of interest" description="Disordered" evidence="10">
    <location>
        <begin position="1233"/>
        <end position="1274"/>
    </location>
</feature>
<organism evidence="13">
    <name type="scientific">Naegleria gruberi</name>
    <name type="common">Amoeba</name>
    <dbReference type="NCBI Taxonomy" id="5762"/>
    <lineage>
        <taxon>Eukaryota</taxon>
        <taxon>Discoba</taxon>
        <taxon>Heterolobosea</taxon>
        <taxon>Tetramitia</taxon>
        <taxon>Eutetramitia</taxon>
        <taxon>Vahlkampfiidae</taxon>
        <taxon>Naegleria</taxon>
    </lineage>
</organism>
<dbReference type="Gene3D" id="3.30.200.20">
    <property type="entry name" value="Phosphorylase Kinase, domain 1"/>
    <property type="match status" value="2"/>
</dbReference>
<dbReference type="GeneID" id="8852107"/>
<dbReference type="Pfam" id="PF00069">
    <property type="entry name" value="Pkinase"/>
    <property type="match status" value="2"/>
</dbReference>
<gene>
    <name evidence="12" type="ORF">NAEGRDRAFT_69067</name>
</gene>
<feature type="compositionally biased region" description="Polar residues" evidence="10">
    <location>
        <begin position="310"/>
        <end position="329"/>
    </location>
</feature>
<dbReference type="InterPro" id="IPR011009">
    <property type="entry name" value="Kinase-like_dom_sf"/>
</dbReference>
<proteinExistence type="predicted"/>
<feature type="compositionally biased region" description="Polar residues" evidence="10">
    <location>
        <begin position="254"/>
        <end position="264"/>
    </location>
</feature>
<feature type="compositionally biased region" description="Low complexity" evidence="10">
    <location>
        <begin position="50"/>
        <end position="75"/>
    </location>
</feature>
<feature type="compositionally biased region" description="Pro residues" evidence="10">
    <location>
        <begin position="1242"/>
        <end position="1251"/>
    </location>
</feature>
<dbReference type="PROSITE" id="PS00108">
    <property type="entry name" value="PROTEIN_KINASE_ST"/>
    <property type="match status" value="1"/>
</dbReference>